<protein>
    <recommendedName>
        <fullName evidence="1">CRISPR-associated protein Cas6 C-terminal domain-containing protein</fullName>
    </recommendedName>
</protein>
<dbReference type="eggNOG" id="COG5551">
    <property type="taxonomic scope" value="Bacteria"/>
</dbReference>
<evidence type="ECO:0000313" key="3">
    <source>
        <dbReference type="Proteomes" id="UP000005496"/>
    </source>
</evidence>
<reference evidence="2" key="1">
    <citation type="submission" date="2010-05" db="EMBL/GenBank/DDBJ databases">
        <title>The draft genome of Desulfonatronospira thiodismutans ASO3-1.</title>
        <authorList>
            <consortium name="US DOE Joint Genome Institute (JGI-PGF)"/>
            <person name="Lucas S."/>
            <person name="Copeland A."/>
            <person name="Lapidus A."/>
            <person name="Cheng J.-F."/>
            <person name="Bruce D."/>
            <person name="Goodwin L."/>
            <person name="Pitluck S."/>
            <person name="Chertkov O."/>
            <person name="Brettin T."/>
            <person name="Detter J.C."/>
            <person name="Han C."/>
            <person name="Land M.L."/>
            <person name="Hauser L."/>
            <person name="Kyrpides N."/>
            <person name="Mikhailova N."/>
            <person name="Muyzer G."/>
            <person name="Woyke T."/>
        </authorList>
    </citation>
    <scope>NUCLEOTIDE SEQUENCE [LARGE SCALE GENOMIC DNA]</scope>
    <source>
        <strain evidence="2">ASO3-1</strain>
    </source>
</reference>
<dbReference type="RefSeq" id="WP_008870073.1">
    <property type="nucleotide sequence ID" value="NZ_ACJN02000002.1"/>
</dbReference>
<dbReference type="Gene3D" id="3.30.70.1900">
    <property type="match status" value="1"/>
</dbReference>
<keyword evidence="3" id="KW-1185">Reference proteome</keyword>
<gene>
    <name evidence="2" type="ORF">Dthio_PD2131</name>
</gene>
<accession>D6SPS9</accession>
<evidence type="ECO:0000259" key="1">
    <source>
        <dbReference type="Pfam" id="PF10040"/>
    </source>
</evidence>
<proteinExistence type="predicted"/>
<comment type="caution">
    <text evidence="2">The sequence shown here is derived from an EMBL/GenBank/DDBJ whole genome shotgun (WGS) entry which is preliminary data.</text>
</comment>
<name>D6SPS9_9BACT</name>
<dbReference type="InterPro" id="IPR019267">
    <property type="entry name" value="CRISPR-assoc_Cas6_C"/>
</dbReference>
<organism evidence="2 3">
    <name type="scientific">Desulfonatronospira thiodismutans ASO3-1</name>
    <dbReference type="NCBI Taxonomy" id="555779"/>
    <lineage>
        <taxon>Bacteria</taxon>
        <taxon>Pseudomonadati</taxon>
        <taxon>Thermodesulfobacteriota</taxon>
        <taxon>Desulfovibrionia</taxon>
        <taxon>Desulfovibrionales</taxon>
        <taxon>Desulfonatronovibrionaceae</taxon>
        <taxon>Desulfonatronospira</taxon>
    </lineage>
</organism>
<sequence>MLENNHLEQLRIMTSGLHVLELEFTAVFRISGNLGDKKGEKVYLPQVLRGGWGHKFKEVCCDQEQWREVHSCPDECQCAYGTIFCSRPGNLLSSLGSGQQIPRAYRVSAPFISNRVDAGQVFRFHFNLYGKAIQAWEPCAAAWMQLSESGIGVNNRIPFQITSIVNKSDSNRLIWTMDQPDRIYPPESAVIETGAGRRAEMVHINFTSPSLFAVQNLGKKLPPWKLNPAQLAQTAINRIARLAEIWGENRVEPIRLDYNSDKQPRLMRYRQTGKMTDQRSSQQEKNRQQISGWTGNLLFRGDAGMFAEVMELAAPLGIGQNTTAGFGSYQVYPV</sequence>
<dbReference type="OrthoDB" id="9787241at2"/>
<feature type="domain" description="CRISPR-associated protein Cas6 C-terminal" evidence="1">
    <location>
        <begin position="204"/>
        <end position="329"/>
    </location>
</feature>
<evidence type="ECO:0000313" key="2">
    <source>
        <dbReference type="EMBL" id="EFI34755.1"/>
    </source>
</evidence>
<dbReference type="Proteomes" id="UP000005496">
    <property type="component" value="Unassembled WGS sequence"/>
</dbReference>
<dbReference type="Pfam" id="PF10040">
    <property type="entry name" value="CRISPR_Cas6"/>
    <property type="match status" value="1"/>
</dbReference>
<dbReference type="AlphaFoldDB" id="D6SPS9"/>
<dbReference type="EMBL" id="ACJN02000002">
    <property type="protein sequence ID" value="EFI34755.1"/>
    <property type="molecule type" value="Genomic_DNA"/>
</dbReference>